<dbReference type="GO" id="GO:0016491">
    <property type="term" value="F:oxidoreductase activity"/>
    <property type="evidence" value="ECO:0007669"/>
    <property type="project" value="InterPro"/>
</dbReference>
<reference evidence="3 4" key="1">
    <citation type="submission" date="2018-10" db="EMBL/GenBank/DDBJ databases">
        <title>Phylogenomics of Brevibacillus.</title>
        <authorList>
            <person name="Dunlap C."/>
        </authorList>
    </citation>
    <scope>NUCLEOTIDE SEQUENCE [LARGE SCALE GENOMIC DNA]</scope>
    <source>
        <strain evidence="3 4">JCM 15085</strain>
    </source>
</reference>
<dbReference type="PANTHER" id="PTHR43734:SF1">
    <property type="entry name" value="PHYTOENE DESATURASE"/>
    <property type="match status" value="1"/>
</dbReference>
<dbReference type="PRINTS" id="PR00469">
    <property type="entry name" value="PNDRDTASEII"/>
</dbReference>
<evidence type="ECO:0000256" key="1">
    <source>
        <dbReference type="ARBA" id="ARBA00038322"/>
    </source>
</evidence>
<dbReference type="InterPro" id="IPR036188">
    <property type="entry name" value="FAD/NAD-bd_sf"/>
</dbReference>
<proteinExistence type="inferred from homology"/>
<organism evidence="3 4">
    <name type="scientific">Brevibacillus panacihumi</name>
    <dbReference type="NCBI Taxonomy" id="497735"/>
    <lineage>
        <taxon>Bacteria</taxon>
        <taxon>Bacillati</taxon>
        <taxon>Bacillota</taxon>
        <taxon>Bacilli</taxon>
        <taxon>Bacillales</taxon>
        <taxon>Paenibacillaceae</taxon>
        <taxon>Brevibacillus</taxon>
    </lineage>
</organism>
<protein>
    <submittedName>
        <fullName evidence="3">NAD(P)/FAD-dependent oxidoreductase</fullName>
    </submittedName>
</protein>
<evidence type="ECO:0000313" key="3">
    <source>
        <dbReference type="EMBL" id="RNB67684.1"/>
    </source>
</evidence>
<dbReference type="Pfam" id="PF01593">
    <property type="entry name" value="Amino_oxidase"/>
    <property type="match status" value="1"/>
</dbReference>
<dbReference type="AlphaFoldDB" id="A0A3M8BWF8"/>
<gene>
    <name evidence="3" type="ORF">EDM58_25255</name>
</gene>
<dbReference type="Proteomes" id="UP000281915">
    <property type="component" value="Unassembled WGS sequence"/>
</dbReference>
<dbReference type="SUPFAM" id="SSF51905">
    <property type="entry name" value="FAD/NAD(P)-binding domain"/>
    <property type="match status" value="1"/>
</dbReference>
<sequence length="443" mass="48624">MGMRTYDAAVIGGGLSGLTSAIYLAKAGLSIVLLEKSNQLGGRSVTVKKNGAMLNLGLHALYKGGAAEEVLTELGIPVKGATVPAKGGIVWNNKLFQLPGNPFAILTSNLLSTSAKLEIVQFVTRLGQIDTKALPPISFREWAEKEIRDPMIRHLIYAVCRTNTFVPYPELLLAAPGIRRLQLVFKGNQVIYVDRGWGQLVESLRQEAIRAGVAILCGKHVSEIEHDGRVRQIRFHDGETLEIPYVLVAAGPGETFKLVKNAEHTSLKEWRDRAKPIYAACLDVALRKLPYPDDPKRHFTFFLDQPIFISTPSVISDASEDGSAVIHVCKDIGFGSDNPKDDESHLERALDFIQPGWQKELVARQFLPKITVAHDFDSMDRIGKRYGPSVPEVRGLYVSGDWTGRCEVLVDAVFASAKRASEEILREYNNIGGRANGGSGRAV</sequence>
<dbReference type="EMBL" id="RHHT01000089">
    <property type="protein sequence ID" value="RNB67684.1"/>
    <property type="molecule type" value="Genomic_DNA"/>
</dbReference>
<accession>A0A3M8BWF8</accession>
<dbReference type="Gene3D" id="3.50.50.60">
    <property type="entry name" value="FAD/NAD(P)-binding domain"/>
    <property type="match status" value="1"/>
</dbReference>
<evidence type="ECO:0000313" key="4">
    <source>
        <dbReference type="Proteomes" id="UP000281915"/>
    </source>
</evidence>
<name>A0A3M8BWF8_9BACL</name>
<feature type="domain" description="Amine oxidase" evidence="2">
    <location>
        <begin position="15"/>
        <end position="254"/>
    </location>
</feature>
<comment type="caution">
    <text evidence="3">The sequence shown here is derived from an EMBL/GenBank/DDBJ whole genome shotgun (WGS) entry which is preliminary data.</text>
</comment>
<dbReference type="Gene3D" id="3.90.660.50">
    <property type="match status" value="1"/>
</dbReference>
<comment type="similarity">
    <text evidence="1">Belongs to the carotenoid/retinoid oxidoreductase family. CrtN subfamily.</text>
</comment>
<dbReference type="PANTHER" id="PTHR43734">
    <property type="entry name" value="PHYTOENE DESATURASE"/>
    <property type="match status" value="1"/>
</dbReference>
<evidence type="ECO:0000259" key="2">
    <source>
        <dbReference type="Pfam" id="PF01593"/>
    </source>
</evidence>
<dbReference type="InterPro" id="IPR002937">
    <property type="entry name" value="Amino_oxidase"/>
</dbReference>